<feature type="domain" description="HSF-type DNA-binding" evidence="13">
    <location>
        <begin position="137"/>
        <end position="161"/>
    </location>
</feature>
<evidence type="ECO:0000256" key="12">
    <source>
        <dbReference type="SAM" id="MobiDB-lite"/>
    </source>
</evidence>
<keyword evidence="6" id="KW-0539">Nucleus</keyword>
<dbReference type="InterPro" id="IPR036388">
    <property type="entry name" value="WH-like_DNA-bd_sf"/>
</dbReference>
<dbReference type="PANTHER" id="PTHR10015">
    <property type="entry name" value="HEAT SHOCK TRANSCRIPTION FACTOR"/>
    <property type="match status" value="1"/>
</dbReference>
<name>A0AAV5QT64_9ASCO</name>
<dbReference type="GO" id="GO:0005634">
    <property type="term" value="C:nucleus"/>
    <property type="evidence" value="ECO:0007669"/>
    <property type="project" value="UniProtKB-SubCell"/>
</dbReference>
<evidence type="ECO:0000256" key="3">
    <source>
        <dbReference type="ARBA" id="ARBA00023015"/>
    </source>
</evidence>
<evidence type="ECO:0000313" key="14">
    <source>
        <dbReference type="EMBL" id="GMM37756.1"/>
    </source>
</evidence>
<dbReference type="GO" id="GO:0043565">
    <property type="term" value="F:sequence-specific DNA binding"/>
    <property type="evidence" value="ECO:0007669"/>
    <property type="project" value="InterPro"/>
</dbReference>
<dbReference type="GO" id="GO:0032993">
    <property type="term" value="C:protein-DNA complex"/>
    <property type="evidence" value="ECO:0007669"/>
    <property type="project" value="UniProtKB-ARBA"/>
</dbReference>
<keyword evidence="3" id="KW-0805">Transcription regulation</keyword>
<evidence type="ECO:0000256" key="4">
    <source>
        <dbReference type="ARBA" id="ARBA00023125"/>
    </source>
</evidence>
<evidence type="ECO:0000256" key="9">
    <source>
        <dbReference type="ARBA" id="ARBA00068818"/>
    </source>
</evidence>
<dbReference type="SUPFAM" id="SSF46785">
    <property type="entry name" value="Winged helix' DNA-binding domain"/>
    <property type="match status" value="1"/>
</dbReference>
<dbReference type="FunFam" id="1.10.10.10:FF:000027">
    <property type="entry name" value="Heat shock transcription factor 1"/>
    <property type="match status" value="1"/>
</dbReference>
<dbReference type="EMBL" id="BTFZ01000012">
    <property type="protein sequence ID" value="GMM37756.1"/>
    <property type="molecule type" value="Genomic_DNA"/>
</dbReference>
<feature type="compositionally biased region" description="Basic and acidic residues" evidence="12">
    <location>
        <begin position="1"/>
        <end position="11"/>
    </location>
</feature>
<dbReference type="PROSITE" id="PS00434">
    <property type="entry name" value="HSF_DOMAIN"/>
    <property type="match status" value="1"/>
</dbReference>
<accession>A0AAV5QT64</accession>
<evidence type="ECO:0000256" key="10">
    <source>
        <dbReference type="ARBA" id="ARBA00084017"/>
    </source>
</evidence>
<keyword evidence="5" id="KW-0804">Transcription</keyword>
<evidence type="ECO:0000256" key="7">
    <source>
        <dbReference type="ARBA" id="ARBA00059868"/>
    </source>
</evidence>
<dbReference type="GeneID" id="90075731"/>
<comment type="subunit">
    <text evidence="8">Homotrimer. Homotrimerization increases the affinity of HSF1 to DNA.</text>
</comment>
<evidence type="ECO:0000256" key="1">
    <source>
        <dbReference type="ARBA" id="ARBA00004123"/>
    </source>
</evidence>
<feature type="region of interest" description="Disordered" evidence="12">
    <location>
        <begin position="1"/>
        <end position="29"/>
    </location>
</feature>
<evidence type="ECO:0000256" key="5">
    <source>
        <dbReference type="ARBA" id="ARBA00023163"/>
    </source>
</evidence>
<dbReference type="InterPro" id="IPR036390">
    <property type="entry name" value="WH_DNA-bd_sf"/>
</dbReference>
<protein>
    <recommendedName>
        <fullName evidence="9">Heat shock transcription factor</fullName>
    </recommendedName>
    <alternativeName>
        <fullName evidence="10">Heat shock factor protein</fullName>
    </alternativeName>
</protein>
<sequence length="808" mass="88530">MGDHDPNKDNFHSQNIGLENDYDPSYGNPSFKMAPKINIANQNILLNSSPGSYSTHNSNGQHEIDNRELKASDLLNTKDQNDGRKADDLGQGKSRPAFVVKLWIMVNDSNNSEYIQWADNGKRFKVLNRVKFMKKVLPKYFKHSNFSSFVRQLNMYGWHKVQYVSNNISAPHYNELNVPSSNASNPDEIWLFENPYFQRGREDLLENISRNKNGRQEYGEMNVNLVVNELNRLKNAQNIIADDLKRIKNDCGVFWQEMAISRQRYDKQNETLGSILRFIASVFQNNPTINPKEIPFEGNINASLMAAITTNNDRNSITMNSVPLLNNSIPADPMPGVVRDSITAPPHAHSYDRIACGMTFGNAHLDHSSVKQASNPAIRNTVPNTPSIFYPPHPAMHGLPSNATPAFIPVQPMIGRIAQQHAIPNQVPMKIFAPGEYPHPIPVPLPGIAPLVNTSASGTATSTNSMNMSGNGNPITQGNLNDLDGDIDTLNGEMLRAPENTKDNFIIPKENFPTSSRFAPKFNSNPPTVLESSNGHLDKVPPAAVDYASLGAATVQRPAVVGLNTFEANPVAKNSRVENPAIIKVAGIIPTPTSRPGHYTKTARANIPTVPIPPNMIVNNAVSSAPPYRSPIIPTPEPTIPLNPGTNNHNSPDFHSSQRLMNPTLESLTSYINQQEESINRLSSLINRYIPSDGTPIPISVNATPEPVSPSKTINIATNINESNSRVQEFRLDSSSKLVEGSGSSSTTSLTVSEVNMGDIQGLSTSLATSNTDKVSTDASGSAGKKRPTLELDEDDIISTGMFKRYKG</sequence>
<dbReference type="Proteomes" id="UP001360560">
    <property type="component" value="Unassembled WGS sequence"/>
</dbReference>
<dbReference type="Gene3D" id="1.10.10.10">
    <property type="entry name" value="Winged helix-like DNA-binding domain superfamily/Winged helix DNA-binding domain"/>
    <property type="match status" value="1"/>
</dbReference>
<dbReference type="GO" id="GO:0003700">
    <property type="term" value="F:DNA-binding transcription factor activity"/>
    <property type="evidence" value="ECO:0007669"/>
    <property type="project" value="InterPro"/>
</dbReference>
<evidence type="ECO:0000256" key="11">
    <source>
        <dbReference type="RuleBase" id="RU004020"/>
    </source>
</evidence>
<evidence type="ECO:0000256" key="8">
    <source>
        <dbReference type="ARBA" id="ARBA00062447"/>
    </source>
</evidence>
<dbReference type="Pfam" id="PF00447">
    <property type="entry name" value="HSF_DNA-bind"/>
    <property type="match status" value="1"/>
</dbReference>
<comment type="function">
    <text evidence="7">DNA-binding transcription factor that specifically binds heat shock promoter elements (HSE) and activates transcription.</text>
</comment>
<keyword evidence="4" id="KW-0238">DNA-binding</keyword>
<proteinExistence type="inferred from homology"/>
<comment type="similarity">
    <text evidence="2 11">Belongs to the HSF family.</text>
</comment>
<evidence type="ECO:0000256" key="6">
    <source>
        <dbReference type="ARBA" id="ARBA00023242"/>
    </source>
</evidence>
<evidence type="ECO:0000313" key="15">
    <source>
        <dbReference type="Proteomes" id="UP001360560"/>
    </source>
</evidence>
<evidence type="ECO:0000259" key="13">
    <source>
        <dbReference type="PROSITE" id="PS00434"/>
    </source>
</evidence>
<comment type="subcellular location">
    <subcellularLocation>
        <location evidence="1">Nucleus</location>
    </subcellularLocation>
</comment>
<dbReference type="PANTHER" id="PTHR10015:SF427">
    <property type="entry name" value="HEAT SHOCK FACTOR PROTEIN"/>
    <property type="match status" value="1"/>
</dbReference>
<dbReference type="SMART" id="SM00415">
    <property type="entry name" value="HSF"/>
    <property type="match status" value="1"/>
</dbReference>
<organism evidence="14 15">
    <name type="scientific">Saccharomycopsis crataegensis</name>
    <dbReference type="NCBI Taxonomy" id="43959"/>
    <lineage>
        <taxon>Eukaryota</taxon>
        <taxon>Fungi</taxon>
        <taxon>Dikarya</taxon>
        <taxon>Ascomycota</taxon>
        <taxon>Saccharomycotina</taxon>
        <taxon>Saccharomycetes</taxon>
        <taxon>Saccharomycopsidaceae</taxon>
        <taxon>Saccharomycopsis</taxon>
    </lineage>
</organism>
<feature type="region of interest" description="Disordered" evidence="12">
    <location>
        <begin position="769"/>
        <end position="795"/>
    </location>
</feature>
<dbReference type="AlphaFoldDB" id="A0AAV5QT64"/>
<dbReference type="PRINTS" id="PR00056">
    <property type="entry name" value="HSFDOMAIN"/>
</dbReference>
<dbReference type="InterPro" id="IPR000232">
    <property type="entry name" value="HSF_DNA-bd"/>
</dbReference>
<comment type="caution">
    <text evidence="14">The sequence shown here is derived from an EMBL/GenBank/DDBJ whole genome shotgun (WGS) entry which is preliminary data.</text>
</comment>
<evidence type="ECO:0000256" key="2">
    <source>
        <dbReference type="ARBA" id="ARBA00006403"/>
    </source>
</evidence>
<gene>
    <name evidence="14" type="ORF">DASC09_050810</name>
</gene>
<feature type="compositionally biased region" description="Polar residues" evidence="12">
    <location>
        <begin position="769"/>
        <end position="780"/>
    </location>
</feature>
<dbReference type="RefSeq" id="XP_064854752.1">
    <property type="nucleotide sequence ID" value="XM_064998680.1"/>
</dbReference>
<keyword evidence="15" id="KW-1185">Reference proteome</keyword>
<reference evidence="14 15" key="1">
    <citation type="journal article" date="2023" name="Elife">
        <title>Identification of key yeast species and microbe-microbe interactions impacting larval growth of Drosophila in the wild.</title>
        <authorList>
            <person name="Mure A."/>
            <person name="Sugiura Y."/>
            <person name="Maeda R."/>
            <person name="Honda K."/>
            <person name="Sakurai N."/>
            <person name="Takahashi Y."/>
            <person name="Watada M."/>
            <person name="Katoh T."/>
            <person name="Gotoh A."/>
            <person name="Gotoh Y."/>
            <person name="Taniguchi I."/>
            <person name="Nakamura K."/>
            <person name="Hayashi T."/>
            <person name="Katayama T."/>
            <person name="Uemura T."/>
            <person name="Hattori Y."/>
        </authorList>
    </citation>
    <scope>NUCLEOTIDE SEQUENCE [LARGE SCALE GENOMIC DNA]</scope>
    <source>
        <strain evidence="14 15">SC-9</strain>
    </source>
</reference>